<dbReference type="Gene3D" id="3.40.50.620">
    <property type="entry name" value="HUPs"/>
    <property type="match status" value="1"/>
</dbReference>
<dbReference type="PROSITE" id="PS01084">
    <property type="entry name" value="DNA_PHOTOLYASES_2_2"/>
    <property type="match status" value="1"/>
</dbReference>
<evidence type="ECO:0000256" key="13">
    <source>
        <dbReference type="SAM" id="MobiDB-lite"/>
    </source>
</evidence>
<evidence type="ECO:0000256" key="12">
    <source>
        <dbReference type="ARBA" id="ARBA00033999"/>
    </source>
</evidence>
<sequence>MSAQPPHAPCVRPDRVRLLSSVETLTPAPGGVVYWMSRDQRVQDNWALLHARDLALQHDVPLSVVFCLVPHFLQATIRQYGFMLRGLEEVEAQLAQLSLPFTLLRGWPAQTLPQFARDHQVCAVVTDFSPLRVPVAWKQEVVAALPQLPVYEVDAHNVVPVWSASPKQEVGARTLRPKITSLLPLYLKEIPALERDARVRVAPTIQKAASSPVDWKEVRAGLTVDQTVPEVDWCTPGPTAALAAVEAFCEKRLRIFADKRNDPNTHACSDLSPYLHFGHLSAQRMALLVKAHSSKHSESVKSFLEESIVRRELADNFCFYQPQYDSLEGAAGWARESLALHAADPREHVYSLEQLEAAKTHEDVWNAAQRQMVQTGKMHGFMRMYWAKKILEWSPSPEEALRRAIYLNDRYELDGRDPNGYVGCAWSVMGTHDMGWTERPIFGKIRFMNYAGCKRKFDIAKYVATWSGSSISKFVTTGSAAGKSKASGSSQQASTSKAAKKPRKE</sequence>
<evidence type="ECO:0000313" key="15">
    <source>
        <dbReference type="EMBL" id="KAL1529069.1"/>
    </source>
</evidence>
<dbReference type="InterPro" id="IPR052219">
    <property type="entry name" value="Photolyase_Class-2"/>
</dbReference>
<feature type="region of interest" description="Disordered" evidence="13">
    <location>
        <begin position="480"/>
        <end position="505"/>
    </location>
</feature>
<protein>
    <recommendedName>
        <fullName evidence="4">Deoxyribodipyrimidine photo-lyase</fullName>
        <ecNumber evidence="3">4.1.99.3</ecNumber>
    </recommendedName>
    <alternativeName>
        <fullName evidence="11">DNA photolyase</fullName>
    </alternativeName>
</protein>
<dbReference type="Gene3D" id="1.10.579.10">
    <property type="entry name" value="DNA Cyclobutane Dipyrimidine Photolyase, subunit A, domain 3"/>
    <property type="match status" value="1"/>
</dbReference>
<evidence type="ECO:0000256" key="11">
    <source>
        <dbReference type="ARBA" id="ARBA00031671"/>
    </source>
</evidence>
<gene>
    <name evidence="15" type="ORF">AB1Y20_000031</name>
</gene>
<reference evidence="15 16" key="1">
    <citation type="journal article" date="2024" name="Science">
        <title>Giant polyketide synthase enzymes in the biosynthesis of giant marine polyether toxins.</title>
        <authorList>
            <person name="Fallon T.R."/>
            <person name="Shende V.V."/>
            <person name="Wierzbicki I.H."/>
            <person name="Pendleton A.L."/>
            <person name="Watervoot N.F."/>
            <person name="Auber R.P."/>
            <person name="Gonzalez D.J."/>
            <person name="Wisecaver J.H."/>
            <person name="Moore B.S."/>
        </authorList>
    </citation>
    <scope>NUCLEOTIDE SEQUENCE [LARGE SCALE GENOMIC DNA]</scope>
    <source>
        <strain evidence="15 16">12B1</strain>
    </source>
</reference>
<dbReference type="Proteomes" id="UP001515480">
    <property type="component" value="Unassembled WGS sequence"/>
</dbReference>
<name>A0AB34K582_PRYPA</name>
<dbReference type="GO" id="GO:0003677">
    <property type="term" value="F:DNA binding"/>
    <property type="evidence" value="ECO:0007669"/>
    <property type="project" value="UniProtKB-KW"/>
</dbReference>
<proteinExistence type="inferred from homology"/>
<dbReference type="PANTHER" id="PTHR10211">
    <property type="entry name" value="DEOXYRIBODIPYRIMIDINE PHOTOLYASE"/>
    <property type="match status" value="1"/>
</dbReference>
<dbReference type="PROSITE" id="PS51645">
    <property type="entry name" value="PHR_CRY_ALPHA_BETA"/>
    <property type="match status" value="1"/>
</dbReference>
<dbReference type="GO" id="GO:0009650">
    <property type="term" value="P:UV protection"/>
    <property type="evidence" value="ECO:0007669"/>
    <property type="project" value="UniProtKB-ARBA"/>
</dbReference>
<evidence type="ECO:0000259" key="14">
    <source>
        <dbReference type="PROSITE" id="PS51645"/>
    </source>
</evidence>
<dbReference type="SUPFAM" id="SSF52425">
    <property type="entry name" value="Cryptochrome/photolyase, N-terminal domain"/>
    <property type="match status" value="1"/>
</dbReference>
<dbReference type="GO" id="GO:0003904">
    <property type="term" value="F:deoxyribodipyrimidine photo-lyase activity"/>
    <property type="evidence" value="ECO:0007669"/>
    <property type="project" value="UniProtKB-EC"/>
</dbReference>
<dbReference type="PANTHER" id="PTHR10211:SF0">
    <property type="entry name" value="DEOXYRIBODIPYRIMIDINE PHOTO-LYASE"/>
    <property type="match status" value="1"/>
</dbReference>
<keyword evidence="8" id="KW-0238">DNA-binding</keyword>
<evidence type="ECO:0000313" key="16">
    <source>
        <dbReference type="Proteomes" id="UP001515480"/>
    </source>
</evidence>
<evidence type="ECO:0000256" key="6">
    <source>
        <dbReference type="ARBA" id="ARBA00022763"/>
    </source>
</evidence>
<dbReference type="PROSITE" id="PS01083">
    <property type="entry name" value="DNA_PHOTOLYASES_2_1"/>
    <property type="match status" value="1"/>
</dbReference>
<feature type="compositionally biased region" description="Low complexity" evidence="13">
    <location>
        <begin position="480"/>
        <end position="497"/>
    </location>
</feature>
<dbReference type="FunFam" id="1.10.579.10:FF:000002">
    <property type="entry name" value="Deoxyribodipyrimidine photolyase"/>
    <property type="match status" value="1"/>
</dbReference>
<evidence type="ECO:0000256" key="10">
    <source>
        <dbReference type="ARBA" id="ARBA00023239"/>
    </source>
</evidence>
<comment type="catalytic activity">
    <reaction evidence="12">
        <text>cyclobutadipyrimidine (in DNA) = 2 pyrimidine residues (in DNA).</text>
        <dbReference type="EC" id="4.1.99.3"/>
    </reaction>
</comment>
<keyword evidence="16" id="KW-1185">Reference proteome</keyword>
<comment type="similarity">
    <text evidence="2">Belongs to the DNA photolyase class-2 family.</text>
</comment>
<evidence type="ECO:0000256" key="4">
    <source>
        <dbReference type="ARBA" id="ARBA00014046"/>
    </source>
</evidence>
<dbReference type="Pfam" id="PF00875">
    <property type="entry name" value="DNA_photolyase"/>
    <property type="match status" value="1"/>
</dbReference>
<keyword evidence="6" id="KW-0227">DNA damage</keyword>
<dbReference type="InterPro" id="IPR036134">
    <property type="entry name" value="Crypto/Photolyase_FAD-like_sf"/>
</dbReference>
<accession>A0AB34K582</accession>
<evidence type="ECO:0000256" key="1">
    <source>
        <dbReference type="ARBA" id="ARBA00001974"/>
    </source>
</evidence>
<dbReference type="InterPro" id="IPR036155">
    <property type="entry name" value="Crypto/Photolyase_N_sf"/>
</dbReference>
<dbReference type="Gene3D" id="1.25.40.80">
    <property type="match status" value="1"/>
</dbReference>
<dbReference type="InterPro" id="IPR032673">
    <property type="entry name" value="DNA_photolyase_2_CS"/>
</dbReference>
<organism evidence="15 16">
    <name type="scientific">Prymnesium parvum</name>
    <name type="common">Toxic golden alga</name>
    <dbReference type="NCBI Taxonomy" id="97485"/>
    <lineage>
        <taxon>Eukaryota</taxon>
        <taxon>Haptista</taxon>
        <taxon>Haptophyta</taxon>
        <taxon>Prymnesiophyceae</taxon>
        <taxon>Prymnesiales</taxon>
        <taxon>Prymnesiaceae</taxon>
        <taxon>Prymnesium</taxon>
    </lineage>
</organism>
<evidence type="ECO:0000256" key="8">
    <source>
        <dbReference type="ARBA" id="ARBA00023125"/>
    </source>
</evidence>
<dbReference type="NCBIfam" id="TIGR00591">
    <property type="entry name" value="phr2"/>
    <property type="match status" value="1"/>
</dbReference>
<evidence type="ECO:0000256" key="2">
    <source>
        <dbReference type="ARBA" id="ARBA00006409"/>
    </source>
</evidence>
<keyword evidence="7" id="KW-0274">FAD</keyword>
<keyword evidence="5" id="KW-0285">Flavoprotein</keyword>
<dbReference type="SUPFAM" id="SSF48173">
    <property type="entry name" value="Cryptochrome/photolyase FAD-binding domain"/>
    <property type="match status" value="1"/>
</dbReference>
<comment type="cofactor">
    <cofactor evidence="1">
        <name>FAD</name>
        <dbReference type="ChEBI" id="CHEBI:57692"/>
    </cofactor>
</comment>
<evidence type="ECO:0000256" key="9">
    <source>
        <dbReference type="ARBA" id="ARBA00023204"/>
    </source>
</evidence>
<dbReference type="InterPro" id="IPR006050">
    <property type="entry name" value="DNA_photolyase_N"/>
</dbReference>
<dbReference type="InterPro" id="IPR014729">
    <property type="entry name" value="Rossmann-like_a/b/a_fold"/>
</dbReference>
<dbReference type="EC" id="4.1.99.3" evidence="3"/>
<dbReference type="InterPro" id="IPR008148">
    <property type="entry name" value="DNA_photolyase_2"/>
</dbReference>
<evidence type="ECO:0000256" key="3">
    <source>
        <dbReference type="ARBA" id="ARBA00013149"/>
    </source>
</evidence>
<keyword evidence="9" id="KW-0234">DNA repair</keyword>
<dbReference type="FunFam" id="1.25.40.80:FF:000004">
    <property type="entry name" value="Deoxyribodipyrimidine photolyase"/>
    <property type="match status" value="1"/>
</dbReference>
<evidence type="ECO:0000256" key="5">
    <source>
        <dbReference type="ARBA" id="ARBA00022630"/>
    </source>
</evidence>
<dbReference type="FunFam" id="3.40.50.620:FF:000110">
    <property type="entry name" value="Deoxyribodipyrimidine photolyase"/>
    <property type="match status" value="1"/>
</dbReference>
<keyword evidence="10" id="KW-0456">Lyase</keyword>
<dbReference type="EMBL" id="JBGBPQ010000001">
    <property type="protein sequence ID" value="KAL1529069.1"/>
    <property type="molecule type" value="Genomic_DNA"/>
</dbReference>
<feature type="domain" description="Photolyase/cryptochrome alpha/beta" evidence="14">
    <location>
        <begin position="30"/>
        <end position="161"/>
    </location>
</feature>
<evidence type="ECO:0000256" key="7">
    <source>
        <dbReference type="ARBA" id="ARBA00022827"/>
    </source>
</evidence>
<dbReference type="AlphaFoldDB" id="A0AB34K582"/>
<comment type="caution">
    <text evidence="15">The sequence shown here is derived from an EMBL/GenBank/DDBJ whole genome shotgun (WGS) entry which is preliminary data.</text>
</comment>
<dbReference type="GO" id="GO:0000719">
    <property type="term" value="P:photoreactive repair"/>
    <property type="evidence" value="ECO:0007669"/>
    <property type="project" value="TreeGrafter"/>
</dbReference>